<evidence type="ECO:0000313" key="1">
    <source>
        <dbReference type="EMBL" id="KAI0088631.1"/>
    </source>
</evidence>
<name>A0ACB8U358_9APHY</name>
<dbReference type="Proteomes" id="UP001055072">
    <property type="component" value="Unassembled WGS sequence"/>
</dbReference>
<keyword evidence="2" id="KW-1185">Reference proteome</keyword>
<reference evidence="1" key="1">
    <citation type="journal article" date="2021" name="Environ. Microbiol.">
        <title>Gene family expansions and transcriptome signatures uncover fungal adaptations to wood decay.</title>
        <authorList>
            <person name="Hage H."/>
            <person name="Miyauchi S."/>
            <person name="Viragh M."/>
            <person name="Drula E."/>
            <person name="Min B."/>
            <person name="Chaduli D."/>
            <person name="Navarro D."/>
            <person name="Favel A."/>
            <person name="Norest M."/>
            <person name="Lesage-Meessen L."/>
            <person name="Balint B."/>
            <person name="Merenyi Z."/>
            <person name="de Eugenio L."/>
            <person name="Morin E."/>
            <person name="Martinez A.T."/>
            <person name="Baldrian P."/>
            <person name="Stursova M."/>
            <person name="Martinez M.J."/>
            <person name="Novotny C."/>
            <person name="Magnuson J.K."/>
            <person name="Spatafora J.W."/>
            <person name="Maurice S."/>
            <person name="Pangilinan J."/>
            <person name="Andreopoulos W."/>
            <person name="LaButti K."/>
            <person name="Hundley H."/>
            <person name="Na H."/>
            <person name="Kuo A."/>
            <person name="Barry K."/>
            <person name="Lipzen A."/>
            <person name="Henrissat B."/>
            <person name="Riley R."/>
            <person name="Ahrendt S."/>
            <person name="Nagy L.G."/>
            <person name="Grigoriev I.V."/>
            <person name="Martin F."/>
            <person name="Rosso M.N."/>
        </authorList>
    </citation>
    <scope>NUCLEOTIDE SEQUENCE</scope>
    <source>
        <strain evidence="1">CBS 384.51</strain>
    </source>
</reference>
<dbReference type="EMBL" id="MU274913">
    <property type="protein sequence ID" value="KAI0088631.1"/>
    <property type="molecule type" value="Genomic_DNA"/>
</dbReference>
<comment type="caution">
    <text evidence="1">The sequence shown here is derived from an EMBL/GenBank/DDBJ whole genome shotgun (WGS) entry which is preliminary data.</text>
</comment>
<sequence length="550" mass="62279">MKVAVVGSGVAGLSATWALNEFSGHEVHLYEAAPQPGGHAHTVNFMQPTKDGSGERKVSVDMGFIVFNPVNYPNFIRFLKMYPHLKEAILPTWMHFSVSRDDGLGEWAFKGPRAIFAQAKNILDRNTWRMVYDVIRFNACARRLIMENEQNIASGKDTEITIGEYLEREGYSDAFRDNMLIPMMAALYCTPPDTCAADFPARTLLQFMENYHLLQAEDEACWMTLRGGNRTYVDQIVSLLEPSRLHLNTPVRSVSTFPIEDPSASKPRHKVLLETADGHIEEFDHVILACHTDATLDILRRGKGITTREEELLTSFRWNKNTAVLHSDARLMPKSPEAWASWNYLTYSGTDPATNQRKANINKTSCTFWMNQLQSISTEEHGHLFVTMNPPYEPDESKVISRHQYDHAIVDVQGVRAQHRMHEIQAKRGISFAGAWMNYTFHEDGFTAGLHAALQVSELGSEQDVVRLPFELEYAERKAVPFRSAIFFDLMQATGAQTVIGNAIGFCLDILQALFLFFLFLFSAYEPRLMSALREPIMSAFATPKTVKQH</sequence>
<protein>
    <submittedName>
        <fullName evidence="1">FAD/NAD(P)-binding domain-containing protein</fullName>
    </submittedName>
</protein>
<organism evidence="1 2">
    <name type="scientific">Irpex rosettiformis</name>
    <dbReference type="NCBI Taxonomy" id="378272"/>
    <lineage>
        <taxon>Eukaryota</taxon>
        <taxon>Fungi</taxon>
        <taxon>Dikarya</taxon>
        <taxon>Basidiomycota</taxon>
        <taxon>Agaricomycotina</taxon>
        <taxon>Agaricomycetes</taxon>
        <taxon>Polyporales</taxon>
        <taxon>Irpicaceae</taxon>
        <taxon>Irpex</taxon>
    </lineage>
</organism>
<evidence type="ECO:0000313" key="2">
    <source>
        <dbReference type="Proteomes" id="UP001055072"/>
    </source>
</evidence>
<accession>A0ACB8U358</accession>
<proteinExistence type="predicted"/>
<gene>
    <name evidence="1" type="ORF">BDY19DRAFT_176470</name>
</gene>